<sequence>MSSAKSKDQIWEEWRALVNMAPAELEDWLETERSKSVGDTDNGESTGHKSGRRIVSIKRTNKAELSDSQWDHMATVVGYIKRHRAQGGPQEDTEHSPWRYSLMNWGHDPLKHGAQAEGS</sequence>
<gene>
    <name evidence="2" type="ORF">NIT7321_02708</name>
</gene>
<accession>A0A0H5D544</accession>
<dbReference type="STRING" id="481446.NIT7645_00455"/>
<dbReference type="EMBL" id="CVRL01000035">
    <property type="protein sequence ID" value="CRL11838.1"/>
    <property type="molecule type" value="Genomic_DNA"/>
</dbReference>
<evidence type="ECO:0000256" key="1">
    <source>
        <dbReference type="SAM" id="MobiDB-lite"/>
    </source>
</evidence>
<dbReference type="PANTHER" id="PTHR40630:SF1">
    <property type="entry name" value="DNA-BINDING PROTEIN"/>
    <property type="match status" value="1"/>
</dbReference>
<dbReference type="RefSeq" id="WP_050673749.1">
    <property type="nucleotide sequence ID" value="NZ_CVRL01000035.1"/>
</dbReference>
<dbReference type="PANTHER" id="PTHR40630">
    <property type="entry name" value="POSSIBLE DNA-BINDING PROTEIN"/>
    <property type="match status" value="1"/>
</dbReference>
<evidence type="ECO:0008006" key="4">
    <source>
        <dbReference type="Google" id="ProtNLM"/>
    </source>
</evidence>
<evidence type="ECO:0000313" key="3">
    <source>
        <dbReference type="Proteomes" id="UP000043764"/>
    </source>
</evidence>
<dbReference type="Proteomes" id="UP000043764">
    <property type="component" value="Unassembled WGS sequence"/>
</dbReference>
<feature type="region of interest" description="Disordered" evidence="1">
    <location>
        <begin position="29"/>
        <end position="56"/>
    </location>
</feature>
<dbReference type="Pfam" id="PF11338">
    <property type="entry name" value="DUF3140"/>
    <property type="match status" value="1"/>
</dbReference>
<dbReference type="AlphaFoldDB" id="A0A0H5D544"/>
<proteinExistence type="predicted"/>
<dbReference type="InterPro" id="IPR021487">
    <property type="entry name" value="DUF3140"/>
</dbReference>
<name>A0A0H5D544_9RHOB</name>
<evidence type="ECO:0000313" key="2">
    <source>
        <dbReference type="EMBL" id="CRL11838.1"/>
    </source>
</evidence>
<reference evidence="3" key="1">
    <citation type="submission" date="2015-05" db="EMBL/GenBank/DDBJ databases">
        <authorList>
            <person name="Rodrigo-Torres Lidia"/>
            <person name="Arahal R.David."/>
        </authorList>
    </citation>
    <scope>NUCLEOTIDE SEQUENCE [LARGE SCALE GENOMIC DNA]</scope>
    <source>
        <strain evidence="3">CECT 7321</strain>
    </source>
</reference>
<protein>
    <recommendedName>
        <fullName evidence="4">DNA-binding protein</fullName>
    </recommendedName>
</protein>
<organism evidence="2 3">
    <name type="scientific">Phaeobacter italicus</name>
    <dbReference type="NCBI Taxonomy" id="481446"/>
    <lineage>
        <taxon>Bacteria</taxon>
        <taxon>Pseudomonadati</taxon>
        <taxon>Pseudomonadota</taxon>
        <taxon>Alphaproteobacteria</taxon>
        <taxon>Rhodobacterales</taxon>
        <taxon>Roseobacteraceae</taxon>
        <taxon>Phaeobacter</taxon>
    </lineage>
</organism>
<keyword evidence="3" id="KW-1185">Reference proteome</keyword>